<reference evidence="4 5" key="2">
    <citation type="journal article" date="2012" name="Stand. Genomic Sci.">
        <title>Complete genome sequence of the moderately thermophilic mineral-sulfide-oxidizing firmicute Sulfobacillus acidophilus type strain (NAL(T)).</title>
        <authorList>
            <person name="Anderson I."/>
            <person name="Chertkov O."/>
            <person name="Chen A."/>
            <person name="Saunders E."/>
            <person name="Lapidus A."/>
            <person name="Nolan M."/>
            <person name="Lucas S."/>
            <person name="Hammon N."/>
            <person name="Deshpande S."/>
            <person name="Cheng J.F."/>
            <person name="Han C."/>
            <person name="Tapia R."/>
            <person name="Goodwin L.A."/>
            <person name="Pitluck S."/>
            <person name="Liolios K."/>
            <person name="Pagani I."/>
            <person name="Ivanova N."/>
            <person name="Mikhailova N."/>
            <person name="Pati A."/>
            <person name="Palaniappan K."/>
            <person name="Land M."/>
            <person name="Pan C."/>
            <person name="Rohde M."/>
            <person name="Pukall R."/>
            <person name="Goker M."/>
            <person name="Detter J.C."/>
            <person name="Woyke T."/>
            <person name="Bristow J."/>
            <person name="Eisen J.A."/>
            <person name="Markowitz V."/>
            <person name="Hugenholtz P."/>
            <person name="Kyrpides N.C."/>
            <person name="Klenk H.P."/>
            <person name="Mavromatis K."/>
        </authorList>
    </citation>
    <scope>NUCLEOTIDE SEQUENCE [LARGE SCALE GENOMIC DNA]</scope>
    <source>
        <strain evidence="5">ATCC 700253 / DSM 10332 / NAL</strain>
    </source>
</reference>
<dbReference type="InterPro" id="IPR036457">
    <property type="entry name" value="PPM-type-like_dom_sf"/>
</dbReference>
<dbReference type="STRING" id="679936.Sulac_0196"/>
<sequence length="707" mass="77192">MAGSIVSPVSPSKGRTAVKWPEVLGIAAVGLVLGLAELYRHAAPFLPIFALLVFERRRRWFLSLISGGILGLIVAGHWPSAVALAFWTLLVPLPWRYPAWRFLRWVLAFIGASALYGAFRVTNPYQLAVVLFLSAAATVLYGLLHRELDWLRERAGSPTTMVLALTSLGCFLAGLAHFGWGDLNPALLLGGILIQAAAWMEGPAGGTVAGATLGITLALQGGSAAPGIGIFVSGGFVAGWLATRYWRWAGPGLLAGVLIYAVFIRMPGQLTTFWVSLTVAALGMQLVPGRWMEIGREWLGAWTQPEGRLNLADRLAKMADVMQEMARAFRIDEDFQAKDSQMVQAVMDDVCRKCSLYRVCWQDEFYRSYRGLLDLVAQAEARPVTVADFKGEWGHRCIRPDRIAEATNVIWDQYKERRIYALRIKESRALAQQQLAGLAELVHQLSQEVQAPLPKRRPHRSVLHYEAGIAKRPRRGGAISGDSDMLVELSSREVVFGLSDGMGVGPRAAWESGTAIALLEQLLRAGFSPVVAVHAVNTTLLLRSVEDHFATLDLVRLDRATRQLELIKVAAAPTFLRRAGQVEKIQSKSLPVGIVEDVTFEPLMLSAEPGDLWVLVTDGVFAQNQAQEEARLMQFLAALPDGPAPVMAETILSFMLGGAEDGRDDASVLVIRLLGGRPLSVATSGETDMVREWRRVTPVKGSPSRAG</sequence>
<dbReference type="InterPro" id="IPR001932">
    <property type="entry name" value="PPM-type_phosphatase-like_dom"/>
</dbReference>
<dbReference type="InterPro" id="IPR052016">
    <property type="entry name" value="Bact_Sigma-Reg"/>
</dbReference>
<dbReference type="AlphaFoldDB" id="G8TWC5"/>
<dbReference type="PATRIC" id="fig|679936.5.peg.200"/>
<dbReference type="EMBL" id="CP003179">
    <property type="protein sequence ID" value="AEW03768.1"/>
    <property type="molecule type" value="Genomic_DNA"/>
</dbReference>
<dbReference type="Pfam" id="PF19732">
    <property type="entry name" value="SpoIIE_N"/>
    <property type="match status" value="1"/>
</dbReference>
<evidence type="ECO:0000259" key="3">
    <source>
        <dbReference type="SMART" id="SM00331"/>
    </source>
</evidence>
<evidence type="ECO:0000256" key="2">
    <source>
        <dbReference type="SAM" id="Phobius"/>
    </source>
</evidence>
<feature type="transmembrane region" description="Helical" evidence="2">
    <location>
        <begin position="102"/>
        <end position="119"/>
    </location>
</feature>
<organism evidence="4 5">
    <name type="scientific">Sulfobacillus acidophilus (strain ATCC 700253 / DSM 10332 / NAL)</name>
    <dbReference type="NCBI Taxonomy" id="679936"/>
    <lineage>
        <taxon>Bacteria</taxon>
        <taxon>Bacillati</taxon>
        <taxon>Bacillota</taxon>
        <taxon>Clostridia</taxon>
        <taxon>Eubacteriales</taxon>
        <taxon>Clostridiales Family XVII. Incertae Sedis</taxon>
        <taxon>Sulfobacillus</taxon>
    </lineage>
</organism>
<reference evidence="5" key="1">
    <citation type="submission" date="2011-12" db="EMBL/GenBank/DDBJ databases">
        <title>The complete genome of chromosome of Sulfobacillus acidophilus DSM 10332.</title>
        <authorList>
            <person name="Lucas S."/>
            <person name="Han J."/>
            <person name="Lapidus A."/>
            <person name="Bruce D."/>
            <person name="Goodwin L."/>
            <person name="Pitluck S."/>
            <person name="Peters L."/>
            <person name="Kyrpides N."/>
            <person name="Mavromatis K."/>
            <person name="Ivanova N."/>
            <person name="Mikhailova N."/>
            <person name="Chertkov O."/>
            <person name="Saunders E."/>
            <person name="Detter J.C."/>
            <person name="Tapia R."/>
            <person name="Han C."/>
            <person name="Land M."/>
            <person name="Hauser L."/>
            <person name="Markowitz V."/>
            <person name="Cheng J.-F."/>
            <person name="Hugenholtz P."/>
            <person name="Woyke T."/>
            <person name="Wu D."/>
            <person name="Pukall R."/>
            <person name="Gehrich-Schroeter G."/>
            <person name="Schneider S."/>
            <person name="Klenk H.-P."/>
            <person name="Eisen J.A."/>
        </authorList>
    </citation>
    <scope>NUCLEOTIDE SEQUENCE [LARGE SCALE GENOMIC DNA]</scope>
    <source>
        <strain evidence="5">ATCC 700253 / DSM 10332 / NAL</strain>
    </source>
</reference>
<keyword evidence="2" id="KW-0812">Transmembrane</keyword>
<feature type="transmembrane region" description="Helical" evidence="2">
    <location>
        <begin position="60"/>
        <end position="90"/>
    </location>
</feature>
<dbReference type="EC" id="3.1.3.16" evidence="4"/>
<evidence type="ECO:0000313" key="4">
    <source>
        <dbReference type="EMBL" id="AEW03768.1"/>
    </source>
</evidence>
<dbReference type="Gene3D" id="3.60.40.10">
    <property type="entry name" value="PPM-type phosphatase domain"/>
    <property type="match status" value="1"/>
</dbReference>
<protein>
    <submittedName>
        <fullName evidence="4">Protein serine/threonine phosphatase</fullName>
        <ecNumber evidence="4">3.1.3.16</ecNumber>
    </submittedName>
</protein>
<dbReference type="PANTHER" id="PTHR43156:SF2">
    <property type="entry name" value="STAGE II SPORULATION PROTEIN E"/>
    <property type="match status" value="1"/>
</dbReference>
<feature type="transmembrane region" description="Helical" evidence="2">
    <location>
        <begin position="183"/>
        <end position="200"/>
    </location>
</feature>
<dbReference type="KEGG" id="sap:Sulac_0196"/>
<evidence type="ECO:0000313" key="5">
    <source>
        <dbReference type="Proteomes" id="UP000005439"/>
    </source>
</evidence>
<dbReference type="Pfam" id="PF07228">
    <property type="entry name" value="SpoIIE"/>
    <property type="match status" value="1"/>
</dbReference>
<dbReference type="HOGENOM" id="CLU_017349_0_0_9"/>
<keyword evidence="1 4" id="KW-0378">Hydrolase</keyword>
<dbReference type="SMART" id="SM00331">
    <property type="entry name" value="PP2C_SIG"/>
    <property type="match status" value="1"/>
</dbReference>
<keyword evidence="2" id="KW-0472">Membrane</keyword>
<name>G8TWC5_SULAD</name>
<dbReference type="GO" id="GO:0004722">
    <property type="term" value="F:protein serine/threonine phosphatase activity"/>
    <property type="evidence" value="ECO:0007669"/>
    <property type="project" value="UniProtKB-EC"/>
</dbReference>
<feature type="transmembrane region" description="Helical" evidence="2">
    <location>
        <begin position="245"/>
        <end position="264"/>
    </location>
</feature>
<gene>
    <name evidence="4" type="ordered locus">Sulac_0196</name>
</gene>
<feature type="transmembrane region" description="Helical" evidence="2">
    <location>
        <begin position="126"/>
        <end position="144"/>
    </location>
</feature>
<proteinExistence type="predicted"/>
<feature type="transmembrane region" description="Helical" evidence="2">
    <location>
        <begin position="20"/>
        <end position="39"/>
    </location>
</feature>
<feature type="domain" description="PPM-type phosphatase" evidence="3">
    <location>
        <begin position="464"/>
        <end position="673"/>
    </location>
</feature>
<keyword evidence="2" id="KW-1133">Transmembrane helix</keyword>
<dbReference type="SUPFAM" id="SSF81606">
    <property type="entry name" value="PP2C-like"/>
    <property type="match status" value="1"/>
</dbReference>
<dbReference type="Proteomes" id="UP000005439">
    <property type="component" value="Chromosome"/>
</dbReference>
<dbReference type="PANTHER" id="PTHR43156">
    <property type="entry name" value="STAGE II SPORULATION PROTEIN E-RELATED"/>
    <property type="match status" value="1"/>
</dbReference>
<keyword evidence="5" id="KW-1185">Reference proteome</keyword>
<evidence type="ECO:0000256" key="1">
    <source>
        <dbReference type="ARBA" id="ARBA00022801"/>
    </source>
</evidence>
<accession>G8TWC5</accession>
<feature type="transmembrane region" description="Helical" evidence="2">
    <location>
        <begin position="212"/>
        <end position="238"/>
    </location>
</feature>
<dbReference type="InterPro" id="IPR045768">
    <property type="entry name" value="SpoIIE_N"/>
</dbReference>
<feature type="transmembrane region" description="Helical" evidence="2">
    <location>
        <begin position="156"/>
        <end position="176"/>
    </location>
</feature>